<evidence type="ECO:0000313" key="1">
    <source>
        <dbReference type="EMBL" id="MBV7272263.1"/>
    </source>
</evidence>
<keyword evidence="1" id="KW-0282">Flagellum</keyword>
<accession>A0A949TWJ9</accession>
<evidence type="ECO:0000313" key="2">
    <source>
        <dbReference type="Proteomes" id="UP000694308"/>
    </source>
</evidence>
<dbReference type="InterPro" id="IPR007809">
    <property type="entry name" value="FlgN-like"/>
</dbReference>
<dbReference type="GO" id="GO:0044780">
    <property type="term" value="P:bacterial-type flagellum assembly"/>
    <property type="evidence" value="ECO:0007669"/>
    <property type="project" value="InterPro"/>
</dbReference>
<proteinExistence type="predicted"/>
<keyword evidence="2" id="KW-1185">Reference proteome</keyword>
<comment type="caution">
    <text evidence="1">The sequence shown here is derived from an EMBL/GenBank/DDBJ whole genome shotgun (WGS) entry which is preliminary data.</text>
</comment>
<protein>
    <submittedName>
        <fullName evidence="1">Flagellar protein FlgN</fullName>
    </submittedName>
</protein>
<dbReference type="EMBL" id="JAEEGC010000021">
    <property type="protein sequence ID" value="MBV7272263.1"/>
    <property type="molecule type" value="Genomic_DNA"/>
</dbReference>
<dbReference type="RefSeq" id="WP_218319294.1">
    <property type="nucleotide sequence ID" value="NZ_JAEEGC010000021.1"/>
</dbReference>
<dbReference type="Proteomes" id="UP000694308">
    <property type="component" value="Unassembled WGS sequence"/>
</dbReference>
<keyword evidence="1" id="KW-0966">Cell projection</keyword>
<organism evidence="1 2">
    <name type="scientific">Clostridium thailandense</name>
    <dbReference type="NCBI Taxonomy" id="2794346"/>
    <lineage>
        <taxon>Bacteria</taxon>
        <taxon>Bacillati</taxon>
        <taxon>Bacillota</taxon>
        <taxon>Clostridia</taxon>
        <taxon>Eubacteriales</taxon>
        <taxon>Clostridiaceae</taxon>
        <taxon>Clostridium</taxon>
    </lineage>
</organism>
<name>A0A949TWJ9_9CLOT</name>
<reference evidence="1" key="1">
    <citation type="submission" date="2020-12" db="EMBL/GenBank/DDBJ databases">
        <title>Clostridium thailandense sp. nov., a novel acetogenic bacterium isolated from peat land soil in Thailand.</title>
        <authorList>
            <person name="Chaikitkaew S."/>
            <person name="Birkeland N.K."/>
        </authorList>
    </citation>
    <scope>NUCLEOTIDE SEQUENCE</scope>
    <source>
        <strain evidence="1">PL3</strain>
    </source>
</reference>
<gene>
    <name evidence="1" type="ORF">I6U48_04945</name>
</gene>
<keyword evidence="1" id="KW-0969">Cilium</keyword>
<dbReference type="AlphaFoldDB" id="A0A949TWJ9"/>
<sequence>MTAALKEIIVEEHKALEALLDILDEQFKYLTKRDVFSLDKVSKKLHECSVKIAHFEMERRKLTAGKSMKNIIEDTKDKELENKYREIVKLLSEIELQKTTNDMLIKQGLGFATQMLNFLNPNKGPKTYNSYGKRK</sequence>
<dbReference type="Pfam" id="PF05130">
    <property type="entry name" value="FlgN"/>
    <property type="match status" value="1"/>
</dbReference>